<proteinExistence type="predicted"/>
<organism evidence="2 3">
    <name type="scientific">Phialocephala subalpina</name>
    <dbReference type="NCBI Taxonomy" id="576137"/>
    <lineage>
        <taxon>Eukaryota</taxon>
        <taxon>Fungi</taxon>
        <taxon>Dikarya</taxon>
        <taxon>Ascomycota</taxon>
        <taxon>Pezizomycotina</taxon>
        <taxon>Leotiomycetes</taxon>
        <taxon>Helotiales</taxon>
        <taxon>Mollisiaceae</taxon>
        <taxon>Phialocephala</taxon>
        <taxon>Phialocephala fortinii species complex</taxon>
    </lineage>
</organism>
<feature type="compositionally biased region" description="Basic and acidic residues" evidence="1">
    <location>
        <begin position="340"/>
        <end position="350"/>
    </location>
</feature>
<feature type="region of interest" description="Disordered" evidence="1">
    <location>
        <begin position="300"/>
        <end position="493"/>
    </location>
</feature>
<keyword evidence="3" id="KW-1185">Reference proteome</keyword>
<reference evidence="2 3" key="1">
    <citation type="submission" date="2016-03" db="EMBL/GenBank/DDBJ databases">
        <authorList>
            <person name="Ploux O."/>
        </authorList>
    </citation>
    <scope>NUCLEOTIDE SEQUENCE [LARGE SCALE GENOMIC DNA]</scope>
    <source>
        <strain evidence="2 3">UAMH 11012</strain>
    </source>
</reference>
<gene>
    <name evidence="2" type="ORF">PAC_14171</name>
</gene>
<evidence type="ECO:0000256" key="1">
    <source>
        <dbReference type="SAM" id="MobiDB-lite"/>
    </source>
</evidence>
<feature type="region of interest" description="Disordered" evidence="1">
    <location>
        <begin position="99"/>
        <end position="153"/>
    </location>
</feature>
<sequence length="534" mass="60308">MTTFTEEALGLSPGWNTVSSLFESLESLNRSQISVLVQHILNEWDIQSSVYKIPGFFLKTFPERQQRSRQIILQHHTMTKIIHYNGVLTDSRHGTAFAREDENGKCPRCGSLVPKDEVSAKDTQPTSTESSTSASSKPVPVPVHASNKISTAKPPPLLTKLTDKWKGQHQDLVDPGLYRTYEVWELTDKELSSVMNKFWDLLVIFGTYHVEKFQSSPTSEYSKPSSPFPKREKPYSHDKEARLRKKLVLLLDITTMDIEDMQARAANQVETVAAIRVRLGHPPNTSNFNSYFMTHSRTSEIKDGEGGEDGEVGEASQGSEDVNFSKDEDYSGDGEDYEDYEGRSDCRTEDSVEEVGGEEDGQEEDGQEEDGQEEDSEEKDTGGVDWCLDAEYNGDDEEDEDRLDSEVEDSEDSEGKESTVSEEGSKDEDRSDVFNSDPDVNNNMHASGYELDSEPREETGTSPDEAEASSDLSETESHADQVPSDASDYDPQYEDEHVWVSDYDEECSCKHCRYKREYFEKLARAYEDDDLEEE</sequence>
<name>A0A1L7XGV2_9HELO</name>
<feature type="compositionally biased region" description="Acidic residues" evidence="1">
    <location>
        <begin position="330"/>
        <end position="339"/>
    </location>
</feature>
<dbReference type="AlphaFoldDB" id="A0A1L7XGV2"/>
<dbReference type="Proteomes" id="UP000184330">
    <property type="component" value="Unassembled WGS sequence"/>
</dbReference>
<accession>A0A1L7XGV2</accession>
<feature type="compositionally biased region" description="Low complexity" evidence="1">
    <location>
        <begin position="216"/>
        <end position="225"/>
    </location>
</feature>
<feature type="compositionally biased region" description="Basic and acidic residues" evidence="1">
    <location>
        <begin position="229"/>
        <end position="238"/>
    </location>
</feature>
<evidence type="ECO:0000313" key="2">
    <source>
        <dbReference type="EMBL" id="CZR64273.1"/>
    </source>
</evidence>
<feature type="compositionally biased region" description="Low complexity" evidence="1">
    <location>
        <begin position="123"/>
        <end position="138"/>
    </location>
</feature>
<feature type="compositionally biased region" description="Acidic residues" evidence="1">
    <location>
        <begin position="351"/>
        <end position="378"/>
    </location>
</feature>
<dbReference type="EMBL" id="FJOG01000026">
    <property type="protein sequence ID" value="CZR64273.1"/>
    <property type="molecule type" value="Genomic_DNA"/>
</dbReference>
<evidence type="ECO:0000313" key="3">
    <source>
        <dbReference type="Proteomes" id="UP000184330"/>
    </source>
</evidence>
<feature type="region of interest" description="Disordered" evidence="1">
    <location>
        <begin position="216"/>
        <end position="238"/>
    </location>
</feature>
<feature type="compositionally biased region" description="Acidic residues" evidence="1">
    <location>
        <begin position="392"/>
        <end position="412"/>
    </location>
</feature>
<protein>
    <submittedName>
        <fullName evidence="2">Uncharacterized protein</fullName>
    </submittedName>
</protein>
<feature type="compositionally biased region" description="Basic and acidic residues" evidence="1">
    <location>
        <begin position="413"/>
        <end position="432"/>
    </location>
</feature>